<evidence type="ECO:0000256" key="2">
    <source>
        <dbReference type="ARBA" id="ARBA00022475"/>
    </source>
</evidence>
<evidence type="ECO:0000313" key="20">
    <source>
        <dbReference type="Proteomes" id="UP000245790"/>
    </source>
</evidence>
<dbReference type="GO" id="GO:0008360">
    <property type="term" value="P:regulation of cell shape"/>
    <property type="evidence" value="ECO:0007669"/>
    <property type="project" value="UniProtKB-KW"/>
</dbReference>
<evidence type="ECO:0000256" key="8">
    <source>
        <dbReference type="ARBA" id="ARBA00022801"/>
    </source>
</evidence>
<comment type="pathway">
    <text evidence="16">Cell wall biogenesis; peptidoglycan biosynthesis.</text>
</comment>
<dbReference type="HAMAP" id="MF_02080">
    <property type="entry name" value="FtsI_transpept"/>
    <property type="match status" value="1"/>
</dbReference>
<keyword evidence="11 16" id="KW-1133">Transmembrane helix</keyword>
<keyword evidence="7 16" id="KW-0812">Transmembrane</keyword>
<dbReference type="EMBL" id="QGGU01000010">
    <property type="protein sequence ID" value="PWK47941.1"/>
    <property type="molecule type" value="Genomic_DNA"/>
</dbReference>
<dbReference type="InterPro" id="IPR037532">
    <property type="entry name" value="FtsI_transpept"/>
</dbReference>
<dbReference type="GO" id="GO:0009002">
    <property type="term" value="F:serine-type D-Ala-D-Ala carboxypeptidase activity"/>
    <property type="evidence" value="ECO:0007669"/>
    <property type="project" value="UniProtKB-UniRule"/>
</dbReference>
<evidence type="ECO:0000256" key="13">
    <source>
        <dbReference type="ARBA" id="ARBA00023210"/>
    </source>
</evidence>
<dbReference type="PANTHER" id="PTHR30627">
    <property type="entry name" value="PEPTIDOGLYCAN D,D-TRANSPEPTIDASE"/>
    <property type="match status" value="1"/>
</dbReference>
<evidence type="ECO:0000256" key="10">
    <source>
        <dbReference type="ARBA" id="ARBA00022984"/>
    </source>
</evidence>
<evidence type="ECO:0000256" key="4">
    <source>
        <dbReference type="ARBA" id="ARBA00022618"/>
    </source>
</evidence>
<evidence type="ECO:0000256" key="11">
    <source>
        <dbReference type="ARBA" id="ARBA00022989"/>
    </source>
</evidence>
<dbReference type="InterPro" id="IPR001460">
    <property type="entry name" value="PCN-bd_Tpept"/>
</dbReference>
<evidence type="ECO:0000256" key="16">
    <source>
        <dbReference type="HAMAP-Rule" id="MF_02080"/>
    </source>
</evidence>
<comment type="function">
    <text evidence="16">Catalyzes cross-linking of the peptidoglycan cell wall at the division septum.</text>
</comment>
<evidence type="ECO:0000256" key="7">
    <source>
        <dbReference type="ARBA" id="ARBA00022692"/>
    </source>
</evidence>
<sequence length="578" mass="63366">MGQARKPKGIPLCTWRYIVMLSVIALAFTALLGRAAYLQIYEAGKLTSEANKRSVRLQGIDTRRGVISDRNGIELARSIPVQSAWIDPKTILKTPSIMHSVAWKKLANVLEMPEGELSQFVKQRKSKRFVWLERQLHPQQAEFIHRLNIDGVFLQREQRRYYPTAEINSHVVGFTGIDANGLEGVEKAYNDILLGDPGKQRVVVDLQRNVIENQGIIDDAKQGEDITLSMDSRIQALAYRELKAAVLRHGARAGSLVIIDIDTGEVLAMVNQPSYNPNRNDQRKPQLTRNRAVTDMFEPGSTAKPFTVVTALEQNIVKPNTLITTTPGKLKLGNNWVRDGVNLGTVTVTKILQKSSNVGVSKLALALEDEPFLDTFYKLGFGLDTGSGFPGESSGRFSVRPNWTDFEKATMAYGYGFQVTPLQLAQAYAVIGSGGVKRPVSFLKVDQPLAEERVFSDNTSSKVLAMMETVVNEGGTATGAALESYRTAGKTGTARKAVKGGYGDEYLAFFAGISPVSDPKIAMVVMLDEPEGDVYYGGDVAAPIYSNVAEQALRLLNIKPDKTIDVAKKSSRKEGAHG</sequence>
<dbReference type="Gene3D" id="3.30.450.330">
    <property type="match status" value="1"/>
</dbReference>
<evidence type="ECO:0000256" key="15">
    <source>
        <dbReference type="ARBA" id="ARBA00023316"/>
    </source>
</evidence>
<dbReference type="SUPFAM" id="SSF56519">
    <property type="entry name" value="Penicillin binding protein dimerisation domain"/>
    <property type="match status" value="1"/>
</dbReference>
<dbReference type="Gene3D" id="3.90.1310.10">
    <property type="entry name" value="Penicillin-binding protein 2a (Domain 2)"/>
    <property type="match status" value="1"/>
</dbReference>
<dbReference type="InterPro" id="IPR012338">
    <property type="entry name" value="Beta-lactam/transpept-like"/>
</dbReference>
<keyword evidence="20" id="KW-1185">Reference proteome</keyword>
<evidence type="ECO:0000256" key="3">
    <source>
        <dbReference type="ARBA" id="ARBA00022519"/>
    </source>
</evidence>
<dbReference type="GO" id="GO:0005886">
    <property type="term" value="C:plasma membrane"/>
    <property type="evidence" value="ECO:0007669"/>
    <property type="project" value="UniProtKB-UniRule"/>
</dbReference>
<reference evidence="19 20" key="1">
    <citation type="submission" date="2018-05" db="EMBL/GenBank/DDBJ databases">
        <title>Genomic Encyclopedia of Type Strains, Phase IV (KMG-IV): sequencing the most valuable type-strain genomes for metagenomic binning, comparative biology and taxonomic classification.</title>
        <authorList>
            <person name="Goeker M."/>
        </authorList>
    </citation>
    <scope>NUCLEOTIDE SEQUENCE [LARGE SCALE GENOMIC DNA]</scope>
    <source>
        <strain evidence="19 20">DSM 25350</strain>
    </source>
</reference>
<dbReference type="UniPathway" id="UPA00219"/>
<feature type="active site" description="Acyl-ester intermediate" evidence="16">
    <location>
        <position position="301"/>
    </location>
</feature>
<feature type="domain" description="Penicillin-binding protein dimerisation" evidence="18">
    <location>
        <begin position="62"/>
        <end position="213"/>
    </location>
</feature>
<evidence type="ECO:0000256" key="5">
    <source>
        <dbReference type="ARBA" id="ARBA00022645"/>
    </source>
</evidence>
<evidence type="ECO:0000259" key="17">
    <source>
        <dbReference type="Pfam" id="PF00905"/>
    </source>
</evidence>
<evidence type="ECO:0000256" key="14">
    <source>
        <dbReference type="ARBA" id="ARBA00023306"/>
    </source>
</evidence>
<accession>A0A316FG81</accession>
<evidence type="ECO:0000259" key="18">
    <source>
        <dbReference type="Pfam" id="PF03717"/>
    </source>
</evidence>
<dbReference type="GO" id="GO:0008658">
    <property type="term" value="F:penicillin binding"/>
    <property type="evidence" value="ECO:0007669"/>
    <property type="project" value="InterPro"/>
</dbReference>
<dbReference type="GO" id="GO:0008955">
    <property type="term" value="F:peptidoglycan glycosyltransferase activity"/>
    <property type="evidence" value="ECO:0007669"/>
    <property type="project" value="InterPro"/>
</dbReference>
<evidence type="ECO:0000256" key="12">
    <source>
        <dbReference type="ARBA" id="ARBA00023136"/>
    </source>
</evidence>
<dbReference type="InterPro" id="IPR036138">
    <property type="entry name" value="PBP_dimer_sf"/>
</dbReference>
<keyword evidence="14 16" id="KW-0131">Cell cycle</keyword>
<dbReference type="Gene3D" id="1.10.150.770">
    <property type="match status" value="1"/>
</dbReference>
<keyword evidence="5 16" id="KW-0121">Carboxypeptidase</keyword>
<dbReference type="InterPro" id="IPR005311">
    <property type="entry name" value="PBP_dimer"/>
</dbReference>
<dbReference type="PANTHER" id="PTHR30627:SF1">
    <property type="entry name" value="PEPTIDOGLYCAN D,D-TRANSPEPTIDASE FTSI"/>
    <property type="match status" value="1"/>
</dbReference>
<keyword evidence="12 16" id="KW-0472">Membrane</keyword>
<dbReference type="OrthoDB" id="9789078at2"/>
<comment type="similarity">
    <text evidence="16">Belongs to the transpeptidase family. FtsI subfamily.</text>
</comment>
<dbReference type="GO" id="GO:0043093">
    <property type="term" value="P:FtsZ-dependent cytokinesis"/>
    <property type="evidence" value="ECO:0007669"/>
    <property type="project" value="UniProtKB-UniRule"/>
</dbReference>
<protein>
    <recommendedName>
        <fullName evidence="16">Peptidoglycan D,D-transpeptidase FtsI</fullName>
        <ecNumber evidence="16">3.4.16.4</ecNumber>
    </recommendedName>
    <alternativeName>
        <fullName evidence="16">Penicillin-binding protein 3</fullName>
        <shortName evidence="16">PBP-3</shortName>
    </alternativeName>
</protein>
<dbReference type="GO" id="GO:0009252">
    <property type="term" value="P:peptidoglycan biosynthetic process"/>
    <property type="evidence" value="ECO:0007669"/>
    <property type="project" value="UniProtKB-UniRule"/>
</dbReference>
<dbReference type="Pfam" id="PF03717">
    <property type="entry name" value="PBP_dimer"/>
    <property type="match status" value="1"/>
</dbReference>
<keyword evidence="8 16" id="KW-0378">Hydrolase</keyword>
<dbReference type="Proteomes" id="UP000245790">
    <property type="component" value="Unassembled WGS sequence"/>
</dbReference>
<evidence type="ECO:0000256" key="9">
    <source>
        <dbReference type="ARBA" id="ARBA00022960"/>
    </source>
</evidence>
<evidence type="ECO:0000256" key="6">
    <source>
        <dbReference type="ARBA" id="ARBA00022670"/>
    </source>
</evidence>
<dbReference type="Gene3D" id="3.40.710.10">
    <property type="entry name" value="DD-peptidase/beta-lactamase superfamily"/>
    <property type="match status" value="1"/>
</dbReference>
<dbReference type="EC" id="3.4.16.4" evidence="16"/>
<evidence type="ECO:0000313" key="19">
    <source>
        <dbReference type="EMBL" id="PWK47941.1"/>
    </source>
</evidence>
<evidence type="ECO:0000256" key="1">
    <source>
        <dbReference type="ARBA" id="ARBA00004370"/>
    </source>
</evidence>
<gene>
    <name evidence="16" type="primary">ftsI</name>
    <name evidence="19" type="ORF">C8D97_110156</name>
</gene>
<comment type="caution">
    <text evidence="19">The sequence shown here is derived from an EMBL/GenBank/DDBJ whole genome shotgun (WGS) entry which is preliminary data.</text>
</comment>
<dbReference type="GO" id="GO:0071555">
    <property type="term" value="P:cell wall organization"/>
    <property type="evidence" value="ECO:0007669"/>
    <property type="project" value="UniProtKB-KW"/>
</dbReference>
<dbReference type="RefSeq" id="WP_109764473.1">
    <property type="nucleotide sequence ID" value="NZ_QGGU01000010.1"/>
</dbReference>
<comment type="subcellular location">
    <subcellularLocation>
        <location evidence="1">Membrane</location>
    </subcellularLocation>
</comment>
<dbReference type="AlphaFoldDB" id="A0A316FG81"/>
<keyword evidence="10 16" id="KW-0573">Peptidoglycan synthesis</keyword>
<name>A0A316FG81_9GAMM</name>
<keyword evidence="6 16" id="KW-0645">Protease</keyword>
<dbReference type="InterPro" id="IPR050515">
    <property type="entry name" value="Beta-lactam/transpept"/>
</dbReference>
<dbReference type="Pfam" id="PF00905">
    <property type="entry name" value="Transpeptidase"/>
    <property type="match status" value="1"/>
</dbReference>
<keyword evidence="9 16" id="KW-0133">Cell shape</keyword>
<keyword evidence="4 16" id="KW-0132">Cell division</keyword>
<dbReference type="GO" id="GO:0000917">
    <property type="term" value="P:division septum assembly"/>
    <property type="evidence" value="ECO:0007669"/>
    <property type="project" value="UniProtKB-KW"/>
</dbReference>
<keyword evidence="2 16" id="KW-1003">Cell membrane</keyword>
<keyword evidence="15 16" id="KW-0961">Cell wall biogenesis/degradation</keyword>
<keyword evidence="13 16" id="KW-0717">Septation</keyword>
<feature type="domain" description="Penicillin-binding protein transpeptidase" evidence="17">
    <location>
        <begin position="254"/>
        <end position="549"/>
    </location>
</feature>
<proteinExistence type="inferred from homology"/>
<dbReference type="GO" id="GO:0006508">
    <property type="term" value="P:proteolysis"/>
    <property type="evidence" value="ECO:0007669"/>
    <property type="project" value="UniProtKB-KW"/>
</dbReference>
<comment type="catalytic activity">
    <reaction evidence="16">
        <text>Preferential cleavage: (Ac)2-L-Lys-D-Ala-|-D-Ala. Also transpeptidation of peptidyl-alanyl moieties that are N-acyl substituents of D-alanine.</text>
        <dbReference type="EC" id="3.4.16.4"/>
    </reaction>
</comment>
<organism evidence="19 20">
    <name type="scientific">Pleionea mediterranea</name>
    <dbReference type="NCBI Taxonomy" id="523701"/>
    <lineage>
        <taxon>Bacteria</taxon>
        <taxon>Pseudomonadati</taxon>
        <taxon>Pseudomonadota</taxon>
        <taxon>Gammaproteobacteria</taxon>
        <taxon>Oceanospirillales</taxon>
        <taxon>Pleioneaceae</taxon>
        <taxon>Pleionea</taxon>
    </lineage>
</organism>
<dbReference type="SUPFAM" id="SSF56601">
    <property type="entry name" value="beta-lactamase/transpeptidase-like"/>
    <property type="match status" value="1"/>
</dbReference>
<keyword evidence="3 16" id="KW-0997">Cell inner membrane</keyword>